<dbReference type="AlphaFoldDB" id="I0I2R4"/>
<dbReference type="InterPro" id="IPR050855">
    <property type="entry name" value="NDM-1-like"/>
</dbReference>
<proteinExistence type="predicted"/>
<accession>I0I2R4</accession>
<evidence type="ECO:0000313" key="2">
    <source>
        <dbReference type="EMBL" id="BAL99551.1"/>
    </source>
</evidence>
<dbReference type="InterPro" id="IPR036866">
    <property type="entry name" value="RibonucZ/Hydroxyglut_hydro"/>
</dbReference>
<dbReference type="SMART" id="SM00849">
    <property type="entry name" value="Lactamase_B"/>
    <property type="match status" value="1"/>
</dbReference>
<evidence type="ECO:0000259" key="1">
    <source>
        <dbReference type="SMART" id="SM00849"/>
    </source>
</evidence>
<dbReference type="Pfam" id="PF00753">
    <property type="entry name" value="Lactamase_B"/>
    <property type="match status" value="1"/>
</dbReference>
<feature type="domain" description="Metallo-beta-lactamase" evidence="1">
    <location>
        <begin position="19"/>
        <end position="227"/>
    </location>
</feature>
<dbReference type="RefSeq" id="WP_014432790.1">
    <property type="nucleotide sequence ID" value="NC_017079.1"/>
</dbReference>
<reference evidence="2 3" key="1">
    <citation type="submission" date="2012-02" db="EMBL/GenBank/DDBJ databases">
        <title>Complete genome sequence of Caldilinea aerophila DSM 14535 (= NBRC 102666).</title>
        <authorList>
            <person name="Oguchi A."/>
            <person name="Hosoyama A."/>
            <person name="Sekine M."/>
            <person name="Fukai R."/>
            <person name="Kato Y."/>
            <person name="Nakamura S."/>
            <person name="Hanada S."/>
            <person name="Yamazaki S."/>
            <person name="Fujita N."/>
        </authorList>
    </citation>
    <scope>NUCLEOTIDE SEQUENCE [LARGE SCALE GENOMIC DNA]</scope>
    <source>
        <strain evidence="3">DSM 14535 / JCM 11387 / NBRC 104270 / STL-6-O1</strain>
    </source>
</reference>
<protein>
    <recommendedName>
        <fullName evidence="1">Metallo-beta-lactamase domain-containing protein</fullName>
    </recommendedName>
</protein>
<gene>
    <name evidence="2" type="ordered locus">CLDAP_15120</name>
</gene>
<dbReference type="Gene3D" id="3.60.15.10">
    <property type="entry name" value="Ribonuclease Z/Hydroxyacylglutathione hydrolase-like"/>
    <property type="match status" value="1"/>
</dbReference>
<dbReference type="InterPro" id="IPR001279">
    <property type="entry name" value="Metallo-B-lactamas"/>
</dbReference>
<dbReference type="eggNOG" id="COG0491">
    <property type="taxonomic scope" value="Bacteria"/>
</dbReference>
<dbReference type="Proteomes" id="UP000007880">
    <property type="component" value="Chromosome"/>
</dbReference>
<dbReference type="SUPFAM" id="SSF56281">
    <property type="entry name" value="Metallo-hydrolase/oxidoreductase"/>
    <property type="match status" value="1"/>
</dbReference>
<dbReference type="EMBL" id="AP012337">
    <property type="protein sequence ID" value="BAL99551.1"/>
    <property type="molecule type" value="Genomic_DNA"/>
</dbReference>
<evidence type="ECO:0000313" key="3">
    <source>
        <dbReference type="Proteomes" id="UP000007880"/>
    </source>
</evidence>
<name>I0I2R4_CALAS</name>
<dbReference type="HOGENOM" id="CLU_867871_0_0_0"/>
<dbReference type="OrthoDB" id="9761531at2"/>
<sequence length="320" mass="35810">MEIAPGIHRIKCKFGVNRMVYVHLLIGQNAAMLVDTGCAHNPEQEILPYMQRIGFDPARLTYIVISHSDLDHQGGNAPMKAVAPQAILACHTLDRPWVEETEALIQGRYSQFERDHGIGYGEEGKAGIRAGCRSHPLDLTLTGGEHFRLSQDWVVEAVHTPGHTWGHLAIFDPRSRTLISGEATMWNAILDDDWQPAMPPTYCYVDTYLATQDRLLAMEIDQLAPAHWPLQQGAAVTEFLSESRNYCLLVERKLLEFAHQTGGFTLREAIEQLGPTLGRWPIAANQDFSYGMAGNLASLTKRGRLRTERNADGFIVWRPA</sequence>
<dbReference type="PANTHER" id="PTHR42951">
    <property type="entry name" value="METALLO-BETA-LACTAMASE DOMAIN-CONTAINING"/>
    <property type="match status" value="1"/>
</dbReference>
<keyword evidence="3" id="KW-1185">Reference proteome</keyword>
<dbReference type="STRING" id="926550.CLDAP_15120"/>
<dbReference type="KEGG" id="cap:CLDAP_15120"/>
<organism evidence="2 3">
    <name type="scientific">Caldilinea aerophila (strain DSM 14535 / JCM 11387 / NBRC 104270 / STL-6-O1)</name>
    <dbReference type="NCBI Taxonomy" id="926550"/>
    <lineage>
        <taxon>Bacteria</taxon>
        <taxon>Bacillati</taxon>
        <taxon>Chloroflexota</taxon>
        <taxon>Caldilineae</taxon>
        <taxon>Caldilineales</taxon>
        <taxon>Caldilineaceae</taxon>
        <taxon>Caldilinea</taxon>
    </lineage>
</organism>